<proteinExistence type="predicted"/>
<gene>
    <name evidence="3" type="ORF">SG0102_14970</name>
</gene>
<dbReference type="Proteomes" id="UP000268059">
    <property type="component" value="Chromosome"/>
</dbReference>
<keyword evidence="1" id="KW-0863">Zinc-finger</keyword>
<evidence type="ECO:0000259" key="2">
    <source>
        <dbReference type="PROSITE" id="PS50966"/>
    </source>
</evidence>
<evidence type="ECO:0000256" key="1">
    <source>
        <dbReference type="PROSITE-ProRule" id="PRU00325"/>
    </source>
</evidence>
<dbReference type="PANTHER" id="PTHR38133:SF1">
    <property type="entry name" value="SLR1429 PROTEIN"/>
    <property type="match status" value="1"/>
</dbReference>
<dbReference type="OrthoDB" id="188274at2"/>
<keyword evidence="4" id="KW-1185">Reference proteome</keyword>
<sequence>MSFVHYSQPTLLELQKKAQASTEKAGKKGRAMHPVVIQGRTIAKSYWGKAWCDTIESYADYSSRLDRGKRYVRGGTVIDLQIKKGVVKALVQGRRVRPYKVTIEIQPISQTRLNKIKKVCEKRITDIEALMNGDFPEDLQELFLNKEGLFPGPRQISFDCSCPDWARLCKHVAAVLYGIGAMFDENPFLFFELRGIDVNSLVSEALVNHVDQMLSHAHVHTKRMIDDKDISDIFQLDVK</sequence>
<dbReference type="GO" id="GO:0008270">
    <property type="term" value="F:zinc ion binding"/>
    <property type="evidence" value="ECO:0007669"/>
    <property type="project" value="UniProtKB-KW"/>
</dbReference>
<dbReference type="AlphaFoldDB" id="A0A3G9JNI6"/>
<dbReference type="RefSeq" id="WP_125119415.1">
    <property type="nucleotide sequence ID" value="NZ_AP019309.1"/>
</dbReference>
<dbReference type="InParanoid" id="A0A3G9JNI6"/>
<reference evidence="3 4" key="1">
    <citation type="submission" date="2018-11" db="EMBL/GenBank/DDBJ databases">
        <title>Novel Erysipelotrichaceae bacterium isolated from small intestine of a swine.</title>
        <authorList>
            <person name="Kim J.S."/>
            <person name="Choe H."/>
            <person name="Lee Y.R."/>
            <person name="Kim K.M."/>
            <person name="Park D.S."/>
        </authorList>
    </citation>
    <scope>NUCLEOTIDE SEQUENCE [LARGE SCALE GENOMIC DNA]</scope>
    <source>
        <strain evidence="3 4">SG0102</strain>
    </source>
</reference>
<organism evidence="3 4">
    <name type="scientific">Intestinibaculum porci</name>
    <dbReference type="NCBI Taxonomy" id="2487118"/>
    <lineage>
        <taxon>Bacteria</taxon>
        <taxon>Bacillati</taxon>
        <taxon>Bacillota</taxon>
        <taxon>Erysipelotrichia</taxon>
        <taxon>Erysipelotrichales</taxon>
        <taxon>Erysipelotrichaceae</taxon>
        <taxon>Intestinibaculum</taxon>
    </lineage>
</organism>
<dbReference type="PANTHER" id="PTHR38133">
    <property type="entry name" value="SLR1429 PROTEIN"/>
    <property type="match status" value="1"/>
</dbReference>
<keyword evidence="1" id="KW-0479">Metal-binding</keyword>
<accession>A0A3G9JNI6</accession>
<protein>
    <recommendedName>
        <fullName evidence="2">SWIM-type domain-containing protein</fullName>
    </recommendedName>
</protein>
<dbReference type="PROSITE" id="PS50966">
    <property type="entry name" value="ZF_SWIM"/>
    <property type="match status" value="1"/>
</dbReference>
<name>A0A3G9JNI6_9FIRM</name>
<feature type="domain" description="SWIM-type" evidence="2">
    <location>
        <begin position="145"/>
        <end position="180"/>
    </location>
</feature>
<dbReference type="Pfam" id="PF04434">
    <property type="entry name" value="SWIM"/>
    <property type="match status" value="1"/>
</dbReference>
<evidence type="ECO:0000313" key="4">
    <source>
        <dbReference type="Proteomes" id="UP000268059"/>
    </source>
</evidence>
<keyword evidence="1" id="KW-0862">Zinc</keyword>
<dbReference type="EMBL" id="AP019309">
    <property type="protein sequence ID" value="BBH26563.1"/>
    <property type="molecule type" value="Genomic_DNA"/>
</dbReference>
<evidence type="ECO:0000313" key="3">
    <source>
        <dbReference type="EMBL" id="BBH26563.1"/>
    </source>
</evidence>
<dbReference type="InterPro" id="IPR007527">
    <property type="entry name" value="Znf_SWIM"/>
</dbReference>
<dbReference type="KEGG" id="ebm:SG0102_14970"/>